<keyword evidence="2" id="KW-1185">Reference proteome</keyword>
<organism evidence="1 2">
    <name type="scientific">Champsocephalus esox</name>
    <name type="common">pike icefish</name>
    <dbReference type="NCBI Taxonomy" id="159716"/>
    <lineage>
        <taxon>Eukaryota</taxon>
        <taxon>Metazoa</taxon>
        <taxon>Chordata</taxon>
        <taxon>Craniata</taxon>
        <taxon>Vertebrata</taxon>
        <taxon>Euteleostomi</taxon>
        <taxon>Actinopterygii</taxon>
        <taxon>Neopterygii</taxon>
        <taxon>Teleostei</taxon>
        <taxon>Neoteleostei</taxon>
        <taxon>Acanthomorphata</taxon>
        <taxon>Eupercaria</taxon>
        <taxon>Perciformes</taxon>
        <taxon>Notothenioidei</taxon>
        <taxon>Channichthyidae</taxon>
        <taxon>Champsocephalus</taxon>
    </lineage>
</organism>
<reference evidence="1 2" key="1">
    <citation type="journal article" date="2023" name="Mol. Biol. Evol.">
        <title>Genomics of Secondarily Temperate Adaptation in the Only Non-Antarctic Icefish.</title>
        <authorList>
            <person name="Rivera-Colon A.G."/>
            <person name="Rayamajhi N."/>
            <person name="Minhas B.F."/>
            <person name="Madrigal G."/>
            <person name="Bilyk K.T."/>
            <person name="Yoon V."/>
            <person name="Hune M."/>
            <person name="Gregory S."/>
            <person name="Cheng C.H.C."/>
            <person name="Catchen J.M."/>
        </authorList>
    </citation>
    <scope>NUCLEOTIDE SEQUENCE [LARGE SCALE GENOMIC DNA]</scope>
    <source>
        <strain evidence="1">JC2023a</strain>
    </source>
</reference>
<dbReference type="Proteomes" id="UP001335648">
    <property type="component" value="Unassembled WGS sequence"/>
</dbReference>
<gene>
    <name evidence="1" type="ORF">CesoFtcFv8_000344</name>
</gene>
<evidence type="ECO:0000313" key="2">
    <source>
        <dbReference type="Proteomes" id="UP001335648"/>
    </source>
</evidence>
<comment type="caution">
    <text evidence="1">The sequence shown here is derived from an EMBL/GenBank/DDBJ whole genome shotgun (WGS) entry which is preliminary data.</text>
</comment>
<dbReference type="EMBL" id="JAULUE010000609">
    <property type="protein sequence ID" value="KAK5927234.1"/>
    <property type="molecule type" value="Genomic_DNA"/>
</dbReference>
<name>A0AAN8HXS2_9TELE</name>
<dbReference type="AlphaFoldDB" id="A0AAN8HXS2"/>
<sequence length="116" mass="13004">MSPLVTEEVSLVPQIVFCLQRMSLSRPATKSSALLCNLDESIPFVAKRNQFSTTASLARVWPRCLSISPKRRNGEFFPQVSRNNEDVAGMLRVRRPPALLPPVTTSLIEQRKVVIL</sequence>
<accession>A0AAN8HXS2</accession>
<protein>
    <submittedName>
        <fullName evidence="1">Uncharacterized protein</fullName>
    </submittedName>
</protein>
<evidence type="ECO:0000313" key="1">
    <source>
        <dbReference type="EMBL" id="KAK5927234.1"/>
    </source>
</evidence>
<proteinExistence type="predicted"/>